<dbReference type="InterPro" id="IPR011050">
    <property type="entry name" value="Pectin_lyase_fold/virulence"/>
</dbReference>
<dbReference type="PATRIC" id="fig|1300345.3.peg.1016"/>
<evidence type="ECO:0000259" key="2">
    <source>
        <dbReference type="Pfam" id="PF13229"/>
    </source>
</evidence>
<name>A0A0A2WNR7_9GAMM</name>
<dbReference type="eggNOG" id="COG5434">
    <property type="taxonomic scope" value="Bacteria"/>
</dbReference>
<evidence type="ECO:0000313" key="5">
    <source>
        <dbReference type="Proteomes" id="UP000030518"/>
    </source>
</evidence>
<dbReference type="RefSeq" id="WP_036166896.1">
    <property type="nucleotide sequence ID" value="NZ_JRKJ01000005.1"/>
</dbReference>
<organism evidence="4 5">
    <name type="scientific">Lysobacter dokdonensis DS-58</name>
    <dbReference type="NCBI Taxonomy" id="1300345"/>
    <lineage>
        <taxon>Bacteria</taxon>
        <taxon>Pseudomonadati</taxon>
        <taxon>Pseudomonadota</taxon>
        <taxon>Gammaproteobacteria</taxon>
        <taxon>Lysobacterales</taxon>
        <taxon>Lysobacteraceae</taxon>
        <taxon>Noviluteimonas</taxon>
    </lineage>
</organism>
<dbReference type="InterPro" id="IPR032876">
    <property type="entry name" value="J_dom"/>
</dbReference>
<dbReference type="InterPro" id="IPR013320">
    <property type="entry name" value="ConA-like_dom_sf"/>
</dbReference>
<dbReference type="Gene3D" id="2.160.20.10">
    <property type="entry name" value="Single-stranded right-handed beta-helix, Pectin lyase-like"/>
    <property type="match status" value="1"/>
</dbReference>
<sequence length="1283" mass="137139">MIGGYVDPDVIKSSGPRLTDAMQQTARDGIPITIGYGTFPTAGNVIWRAPLVENVIVTRERQGKGGPVTETTEFQYTRSYAIGICEGPITGLLIVKRNGKIVYDARTDEELTAVGYTANDIAASRSGSAAFMQNAVMYTGDESQVADSVMEAHEGVGNVPAYRGLAYIRFENDDLSELRGAIPQFEFVVNGSGNVVVVENEEGLIFHYPLDDYAPGGVAREVVGGYNGVYSSTNVAGGPILSLGGTGSMNITDFGGYMQTASGVTPSMNTHTSWSVSAWIQPRPNSDDDNGGGATQKTIAILDNGGFVDECNWCLCLRTPSSPADLKNLRPYAFYSHSLGTQNSIVSTEEATFFRNHYVVMTWERTGPGTLGTFKFYVNGSLIDTETGQPNPSFANTSMHLIVGGARSGVPSYATDHQFLGCIADLKGYSRALTLAEIQAKFLASDDRYYEIPDIPGTYVDANGNYVYFGADALEREVVTVGDIVADICLRAGLTADQFDVSELTDEIDGYRIATEGGGDAFLNPLLAYAFADCAEWDGKLRFVKRGGDPVFALTADDLVERDGDAFERERVQEAELLRKTTVSYLDPLATYTVTTQQWERRSGTVEAKGEGSLELPVVAGGTQMAQVAEKRGKVAWSETEKQKFSLTHKWTKLTPTDVGTYTDADGNVTRIRLGQREDDSGVQLMEAVTNRGASYTGTAEAQPLPGGGVTPPAVRGPTVMAAFNGPPPRTNEQQQAGIFVAVRGLLEGWVGCDLYISADNGDTETFVGRLVNPARMGWLTADITSSASDTISVELYGSADIDTVTDDQLDANQNVWAIITGANAEFGQSQTSTPNGDGFDLTDTERGLVGEATSHDTDDVFVMVDQYVYYIPVNTEYAGRTLILRAVTVGTQAANNTTTTLVYDPPEIVWDGNGEDDDGEDGPDPDPGGAGTPGTPTSRTVDPGSTTVSLTAGEANATANSAAINTAFASYGTVITPAGTYYIDTANPIEPATNSVLDLATNGTILRAKGSNTTTAPATHRDMIRIDGVHDVVVKGGQLIGYRDYWKANGGVSAFGVSEWAHGIYVTNGAYNVTIYNTTFDKFVGDGISLGRSAHDIHILNIKSTNNRRQGISTGADDVLIENCECAYIGVGDGTAPRAGIDIEIDGPETNTSNNTTVTGCYLHHNAGPGLICYRSCDDITITENRIEYNVRGIYAYDSQNVDCHNNTIKWNGLEGISLLSTCANWDIDGNTLYSNKTRQYGTFADGRTTTTSPTTAQKAKQITVASSVTGTTYGTNTYGPV</sequence>
<gene>
    <name evidence="4" type="ORF">LF41_2447</name>
</gene>
<dbReference type="InterPro" id="IPR006626">
    <property type="entry name" value="PbH1"/>
</dbReference>
<reference evidence="4 5" key="1">
    <citation type="submission" date="2014-09" db="EMBL/GenBank/DDBJ databases">
        <title>Genome sequences of Lysobacter dokdonensis DS-58.</title>
        <authorList>
            <person name="Kim J.F."/>
            <person name="Kwak M.-J."/>
        </authorList>
    </citation>
    <scope>NUCLEOTIDE SEQUENCE [LARGE SCALE GENOMIC DNA]</scope>
    <source>
        <strain evidence="4 5">DS-58</strain>
    </source>
</reference>
<keyword evidence="5" id="KW-1185">Reference proteome</keyword>
<feature type="domain" description="Right handed beta helix" evidence="2">
    <location>
        <begin position="1064"/>
        <end position="1234"/>
    </location>
</feature>
<accession>A0A0A2WNR7</accession>
<dbReference type="SUPFAM" id="SSF49899">
    <property type="entry name" value="Concanavalin A-like lectins/glucanases"/>
    <property type="match status" value="1"/>
</dbReference>
<protein>
    <submittedName>
        <fullName evidence="4">Putative phage tail protein</fullName>
    </submittedName>
</protein>
<evidence type="ECO:0000256" key="1">
    <source>
        <dbReference type="SAM" id="MobiDB-lite"/>
    </source>
</evidence>
<proteinExistence type="predicted"/>
<dbReference type="STRING" id="1300345.LF41_2447"/>
<feature type="domain" description="Tip attachment protein J" evidence="3">
    <location>
        <begin position="521"/>
        <end position="678"/>
    </location>
</feature>
<dbReference type="InterPro" id="IPR012334">
    <property type="entry name" value="Pectin_lyas_fold"/>
</dbReference>
<dbReference type="eggNOG" id="COG3391">
    <property type="taxonomic scope" value="Bacteria"/>
</dbReference>
<feature type="compositionally biased region" description="Polar residues" evidence="1">
    <location>
        <begin position="939"/>
        <end position="948"/>
    </location>
</feature>
<feature type="compositionally biased region" description="Acidic residues" evidence="1">
    <location>
        <begin position="914"/>
        <end position="925"/>
    </location>
</feature>
<dbReference type="Pfam" id="PF13550">
    <property type="entry name" value="Phage-tail_3"/>
    <property type="match status" value="1"/>
</dbReference>
<dbReference type="Pfam" id="PF13385">
    <property type="entry name" value="Laminin_G_3"/>
    <property type="match status" value="1"/>
</dbReference>
<dbReference type="SUPFAM" id="SSF51126">
    <property type="entry name" value="Pectin lyase-like"/>
    <property type="match status" value="1"/>
</dbReference>
<dbReference type="Proteomes" id="UP000030518">
    <property type="component" value="Unassembled WGS sequence"/>
</dbReference>
<comment type="caution">
    <text evidence="4">The sequence shown here is derived from an EMBL/GenBank/DDBJ whole genome shotgun (WGS) entry which is preliminary data.</text>
</comment>
<evidence type="ECO:0000259" key="3">
    <source>
        <dbReference type="Pfam" id="PF13550"/>
    </source>
</evidence>
<dbReference type="Gene3D" id="2.60.120.200">
    <property type="match status" value="1"/>
</dbReference>
<dbReference type="Pfam" id="PF13229">
    <property type="entry name" value="Beta_helix"/>
    <property type="match status" value="1"/>
</dbReference>
<dbReference type="EMBL" id="JRKJ01000005">
    <property type="protein sequence ID" value="KGQ19940.1"/>
    <property type="molecule type" value="Genomic_DNA"/>
</dbReference>
<dbReference type="OrthoDB" id="6021410at2"/>
<dbReference type="SMART" id="SM00710">
    <property type="entry name" value="PbH1"/>
    <property type="match status" value="7"/>
</dbReference>
<feature type="region of interest" description="Disordered" evidence="1">
    <location>
        <begin position="899"/>
        <end position="948"/>
    </location>
</feature>
<evidence type="ECO:0000313" key="4">
    <source>
        <dbReference type="EMBL" id="KGQ19940.1"/>
    </source>
</evidence>
<dbReference type="InterPro" id="IPR039448">
    <property type="entry name" value="Beta_helix"/>
</dbReference>